<reference evidence="5 6" key="1">
    <citation type="journal article" date="2019" name="Nat. Plants">
        <title>Stout camphor tree genome fills gaps in understanding of flowering plant genome evolution.</title>
        <authorList>
            <person name="Chaw S.M."/>
            <person name="Liu Y.C."/>
            <person name="Wu Y.W."/>
            <person name="Wang H.Y."/>
            <person name="Lin C.I."/>
            <person name="Wu C.S."/>
            <person name="Ke H.M."/>
            <person name="Chang L.Y."/>
            <person name="Hsu C.Y."/>
            <person name="Yang H.T."/>
            <person name="Sudianto E."/>
            <person name="Hsu M.H."/>
            <person name="Wu K.P."/>
            <person name="Wang L.N."/>
            <person name="Leebens-Mack J.H."/>
            <person name="Tsai I.J."/>
        </authorList>
    </citation>
    <scope>NUCLEOTIDE SEQUENCE [LARGE SCALE GENOMIC DNA]</scope>
    <source>
        <strain evidence="6">cv. Chaw 1501</strain>
        <tissue evidence="5">Young leaves</tissue>
    </source>
</reference>
<dbReference type="EMBL" id="QPKB01000001">
    <property type="protein sequence ID" value="RWR73957.1"/>
    <property type="molecule type" value="Genomic_DNA"/>
</dbReference>
<protein>
    <submittedName>
        <fullName evidence="5">Gibberellin 3-beta-dioxygenase 1-like protein</fullName>
    </submittedName>
</protein>
<dbReference type="InterPro" id="IPR050231">
    <property type="entry name" value="Iron_ascorbate_oxido_reductase"/>
</dbReference>
<comment type="caution">
    <text evidence="5">The sequence shown here is derived from an EMBL/GenBank/DDBJ whole genome shotgun (WGS) entry which is preliminary data.</text>
</comment>
<evidence type="ECO:0000313" key="6">
    <source>
        <dbReference type="Proteomes" id="UP000283530"/>
    </source>
</evidence>
<evidence type="ECO:0000256" key="1">
    <source>
        <dbReference type="ARBA" id="ARBA00022723"/>
    </source>
</evidence>
<dbReference type="SUPFAM" id="SSF51197">
    <property type="entry name" value="Clavaminate synthase-like"/>
    <property type="match status" value="1"/>
</dbReference>
<keyword evidence="2 3" id="KW-0408">Iron</keyword>
<dbReference type="Pfam" id="PF14226">
    <property type="entry name" value="DIOX_N"/>
    <property type="match status" value="1"/>
</dbReference>
<evidence type="ECO:0000256" key="2">
    <source>
        <dbReference type="ARBA" id="ARBA00023004"/>
    </source>
</evidence>
<dbReference type="OrthoDB" id="288590at2759"/>
<feature type="domain" description="Fe2OG dioxygenase" evidence="4">
    <location>
        <begin position="198"/>
        <end position="302"/>
    </location>
</feature>
<dbReference type="GO" id="GO:0046872">
    <property type="term" value="F:metal ion binding"/>
    <property type="evidence" value="ECO:0007669"/>
    <property type="project" value="UniProtKB-KW"/>
</dbReference>
<evidence type="ECO:0000256" key="3">
    <source>
        <dbReference type="RuleBase" id="RU003682"/>
    </source>
</evidence>
<organism evidence="5 6">
    <name type="scientific">Cinnamomum micranthum f. kanehirae</name>
    <dbReference type="NCBI Taxonomy" id="337451"/>
    <lineage>
        <taxon>Eukaryota</taxon>
        <taxon>Viridiplantae</taxon>
        <taxon>Streptophyta</taxon>
        <taxon>Embryophyta</taxon>
        <taxon>Tracheophyta</taxon>
        <taxon>Spermatophyta</taxon>
        <taxon>Magnoliopsida</taxon>
        <taxon>Magnoliidae</taxon>
        <taxon>Laurales</taxon>
        <taxon>Lauraceae</taxon>
        <taxon>Cinnamomum</taxon>
    </lineage>
</organism>
<keyword evidence="5" id="KW-0223">Dioxygenase</keyword>
<comment type="similarity">
    <text evidence="3">Belongs to the iron/ascorbate-dependent oxidoreductase family.</text>
</comment>
<name>A0A443N608_9MAGN</name>
<dbReference type="PROSITE" id="PS51471">
    <property type="entry name" value="FE2OG_OXY"/>
    <property type="match status" value="1"/>
</dbReference>
<dbReference type="STRING" id="337451.A0A443N608"/>
<proteinExistence type="inferred from homology"/>
<dbReference type="GO" id="GO:0051213">
    <property type="term" value="F:dioxygenase activity"/>
    <property type="evidence" value="ECO:0007669"/>
    <property type="project" value="UniProtKB-KW"/>
</dbReference>
<sequence>MVPVSGFRAHTTHVHDNNQDLSSVQEVSDSFPWRLDDFPAGVSSSVESIPVINLTDPDIVNRIGHACQTSGVFQITGHGVPVGLIDRLELQGRRFFSLPIEQKLKAARRPGDLSGYGQALNLSHFEKVMRSEGFTMADSPANLVCQVWPDDYTEFCDVMEQYKKEMKALASKIIWLMLSSLGICKEDLEWSGPNGELDGSAVLHLNWYPRCPDPNQAIGLAPHTDSPFITILYPSSTPGLQVLQDHRAQAHWLSVDRVPGSLVINVGDLLHILTNGRFRSPLHQALVNQDKPRFSAAFFFGPPKDTSIGPLIKLTDADKGPLYRAVKLAEYLGLKKKHYRDALDLLKLT</sequence>
<dbReference type="InterPro" id="IPR027443">
    <property type="entry name" value="IPNS-like_sf"/>
</dbReference>
<dbReference type="AlphaFoldDB" id="A0A443N608"/>
<dbReference type="InterPro" id="IPR026992">
    <property type="entry name" value="DIOX_N"/>
</dbReference>
<keyword evidence="6" id="KW-1185">Reference proteome</keyword>
<dbReference type="InterPro" id="IPR005123">
    <property type="entry name" value="Oxoglu/Fe-dep_dioxygenase_dom"/>
</dbReference>
<dbReference type="PANTHER" id="PTHR47990">
    <property type="entry name" value="2-OXOGLUTARATE (2OG) AND FE(II)-DEPENDENT OXYGENASE SUPERFAMILY PROTEIN-RELATED"/>
    <property type="match status" value="1"/>
</dbReference>
<accession>A0A443N608</accession>
<keyword evidence="1 3" id="KW-0479">Metal-binding</keyword>
<evidence type="ECO:0000313" key="5">
    <source>
        <dbReference type="EMBL" id="RWR73957.1"/>
    </source>
</evidence>
<keyword evidence="3" id="KW-0560">Oxidoreductase</keyword>
<dbReference type="Pfam" id="PF03171">
    <property type="entry name" value="2OG-FeII_Oxy"/>
    <property type="match status" value="1"/>
</dbReference>
<gene>
    <name evidence="5" type="ORF">CKAN_00226700</name>
</gene>
<dbReference type="InterPro" id="IPR044861">
    <property type="entry name" value="IPNS-like_FE2OG_OXY"/>
</dbReference>
<dbReference type="Gene3D" id="2.60.120.330">
    <property type="entry name" value="B-lactam Antibiotic, Isopenicillin N Synthase, Chain"/>
    <property type="match status" value="1"/>
</dbReference>
<evidence type="ECO:0000259" key="4">
    <source>
        <dbReference type="PROSITE" id="PS51471"/>
    </source>
</evidence>
<dbReference type="Proteomes" id="UP000283530">
    <property type="component" value="Unassembled WGS sequence"/>
</dbReference>